<dbReference type="EMBL" id="MCGO01000020">
    <property type="protein sequence ID" value="ORY45154.1"/>
    <property type="molecule type" value="Genomic_DNA"/>
</dbReference>
<evidence type="ECO:0000256" key="8">
    <source>
        <dbReference type="ARBA" id="ARBA00023170"/>
    </source>
</evidence>
<dbReference type="InterPro" id="IPR001810">
    <property type="entry name" value="F-box_dom"/>
</dbReference>
<dbReference type="InterPro" id="IPR036047">
    <property type="entry name" value="F-box-like_dom_sf"/>
</dbReference>
<evidence type="ECO:0000256" key="3">
    <source>
        <dbReference type="ARBA" id="ARBA00022692"/>
    </source>
</evidence>
<evidence type="ECO:0000313" key="11">
    <source>
        <dbReference type="EMBL" id="ORY45154.1"/>
    </source>
</evidence>
<dbReference type="SUPFAM" id="SSF81383">
    <property type="entry name" value="F-box domain"/>
    <property type="match status" value="1"/>
</dbReference>
<keyword evidence="12" id="KW-1185">Reference proteome</keyword>
<dbReference type="Pfam" id="PF00560">
    <property type="entry name" value="LRR_1"/>
    <property type="match status" value="2"/>
</dbReference>
<dbReference type="PANTHER" id="PTHR27000">
    <property type="entry name" value="LEUCINE-RICH REPEAT RECEPTOR-LIKE PROTEIN KINASE FAMILY PROTEIN-RELATED"/>
    <property type="match status" value="1"/>
</dbReference>
<name>A0A1Y2CEC3_9FUNG</name>
<keyword evidence="4" id="KW-0732">Signal</keyword>
<dbReference type="PROSITE" id="PS50181">
    <property type="entry name" value="FBOX"/>
    <property type="match status" value="1"/>
</dbReference>
<evidence type="ECO:0000256" key="5">
    <source>
        <dbReference type="ARBA" id="ARBA00022737"/>
    </source>
</evidence>
<dbReference type="Pfam" id="PF00646">
    <property type="entry name" value="F-box"/>
    <property type="match status" value="1"/>
</dbReference>
<proteinExistence type="predicted"/>
<organism evidence="11 12">
    <name type="scientific">Rhizoclosmatium globosum</name>
    <dbReference type="NCBI Taxonomy" id="329046"/>
    <lineage>
        <taxon>Eukaryota</taxon>
        <taxon>Fungi</taxon>
        <taxon>Fungi incertae sedis</taxon>
        <taxon>Chytridiomycota</taxon>
        <taxon>Chytridiomycota incertae sedis</taxon>
        <taxon>Chytridiomycetes</taxon>
        <taxon>Chytridiales</taxon>
        <taxon>Chytriomycetaceae</taxon>
        <taxon>Rhizoclosmatium</taxon>
    </lineage>
</organism>
<keyword evidence="2" id="KW-0433">Leucine-rich repeat</keyword>
<protein>
    <recommendedName>
        <fullName evidence="10">F-box domain-containing protein</fullName>
    </recommendedName>
</protein>
<gene>
    <name evidence="11" type="ORF">BCR33DRAFT_850041</name>
</gene>
<dbReference type="InterPro" id="IPR032675">
    <property type="entry name" value="LRR_dom_sf"/>
</dbReference>
<evidence type="ECO:0000256" key="1">
    <source>
        <dbReference type="ARBA" id="ARBA00004167"/>
    </source>
</evidence>
<dbReference type="Gene3D" id="3.80.10.10">
    <property type="entry name" value="Ribonuclease Inhibitor"/>
    <property type="match status" value="1"/>
</dbReference>
<feature type="domain" description="F-box" evidence="10">
    <location>
        <begin position="8"/>
        <end position="59"/>
    </location>
</feature>
<evidence type="ECO:0000313" key="12">
    <source>
        <dbReference type="Proteomes" id="UP000193642"/>
    </source>
</evidence>
<keyword evidence="8" id="KW-0675">Receptor</keyword>
<comment type="caution">
    <text evidence="11">The sequence shown here is derived from an EMBL/GenBank/DDBJ whole genome shotgun (WGS) entry which is preliminary data.</text>
</comment>
<sequence>MSVETELPGLLNTTPTELLTKILAWIPFPQICSLRRLCHLINSIILSTHFARQCLYLSLGPAVSGYNPRLRYSGAYSELEGHFLRAPKPFQEIIAGTYWPARTMIAWYLAKEFTGAPEALSALKSLVHLEMRGLVSGVIPESFGNLKSLKVLAFSHCGLTGVIPELTGEIPQKSETYRFEGLQLTRNQFSGKLPVELGNLVKLKMLSLDDNRFSGPVPSTWGISCN</sequence>
<keyword evidence="3" id="KW-0812">Transmembrane</keyword>
<evidence type="ECO:0000256" key="9">
    <source>
        <dbReference type="ARBA" id="ARBA00023180"/>
    </source>
</evidence>
<comment type="subcellular location">
    <subcellularLocation>
        <location evidence="1">Membrane</location>
        <topology evidence="1">Single-pass membrane protein</topology>
    </subcellularLocation>
</comment>
<accession>A0A1Y2CEC3</accession>
<dbReference type="InterPro" id="IPR001611">
    <property type="entry name" value="Leu-rich_rpt"/>
</dbReference>
<evidence type="ECO:0000256" key="4">
    <source>
        <dbReference type="ARBA" id="ARBA00022729"/>
    </source>
</evidence>
<keyword evidence="7" id="KW-0472">Membrane</keyword>
<keyword evidence="6" id="KW-1133">Transmembrane helix</keyword>
<dbReference type="AlphaFoldDB" id="A0A1Y2CEC3"/>
<dbReference type="GO" id="GO:0016020">
    <property type="term" value="C:membrane"/>
    <property type="evidence" value="ECO:0007669"/>
    <property type="project" value="UniProtKB-SubCell"/>
</dbReference>
<evidence type="ECO:0000256" key="7">
    <source>
        <dbReference type="ARBA" id="ARBA00023136"/>
    </source>
</evidence>
<dbReference type="OrthoDB" id="676979at2759"/>
<dbReference type="Proteomes" id="UP000193642">
    <property type="component" value="Unassembled WGS sequence"/>
</dbReference>
<evidence type="ECO:0000256" key="6">
    <source>
        <dbReference type="ARBA" id="ARBA00022989"/>
    </source>
</evidence>
<evidence type="ECO:0000259" key="10">
    <source>
        <dbReference type="PROSITE" id="PS50181"/>
    </source>
</evidence>
<keyword evidence="9" id="KW-0325">Glycoprotein</keyword>
<reference evidence="11 12" key="1">
    <citation type="submission" date="2016-07" db="EMBL/GenBank/DDBJ databases">
        <title>Pervasive Adenine N6-methylation of Active Genes in Fungi.</title>
        <authorList>
            <consortium name="DOE Joint Genome Institute"/>
            <person name="Mondo S.J."/>
            <person name="Dannebaum R.O."/>
            <person name="Kuo R.C."/>
            <person name="Labutti K."/>
            <person name="Haridas S."/>
            <person name="Kuo A."/>
            <person name="Salamov A."/>
            <person name="Ahrendt S.R."/>
            <person name="Lipzen A."/>
            <person name="Sullivan W."/>
            <person name="Andreopoulos W.B."/>
            <person name="Clum A."/>
            <person name="Lindquist E."/>
            <person name="Daum C."/>
            <person name="Ramamoorthy G.K."/>
            <person name="Gryganskyi A."/>
            <person name="Culley D."/>
            <person name="Magnuson J.K."/>
            <person name="James T.Y."/>
            <person name="O'Malley M.A."/>
            <person name="Stajich J.E."/>
            <person name="Spatafora J.W."/>
            <person name="Visel A."/>
            <person name="Grigoriev I.V."/>
        </authorList>
    </citation>
    <scope>NUCLEOTIDE SEQUENCE [LARGE SCALE GENOMIC DNA]</scope>
    <source>
        <strain evidence="11 12">JEL800</strain>
    </source>
</reference>
<dbReference type="SUPFAM" id="SSF52058">
    <property type="entry name" value="L domain-like"/>
    <property type="match status" value="1"/>
</dbReference>
<dbReference type="STRING" id="329046.A0A1Y2CEC3"/>
<evidence type="ECO:0000256" key="2">
    <source>
        <dbReference type="ARBA" id="ARBA00022614"/>
    </source>
</evidence>
<keyword evidence="5" id="KW-0677">Repeat</keyword>
<dbReference type="PANTHER" id="PTHR27000:SF642">
    <property type="entry name" value="INACTIVE LEUCINE-RICH REPEAT RECEPTOR KINASE XIAO-RELATED"/>
    <property type="match status" value="1"/>
</dbReference>